<dbReference type="OrthoDB" id="2154311at2759"/>
<keyword evidence="10" id="KW-0943">RNA-mediated gene silencing</keyword>
<evidence type="ECO:0000256" key="5">
    <source>
        <dbReference type="ARBA" id="ARBA00022679"/>
    </source>
</evidence>
<gene>
    <name evidence="14" type="ORF">PCON_10373</name>
</gene>
<dbReference type="GO" id="GO:0005634">
    <property type="term" value="C:nucleus"/>
    <property type="evidence" value="ECO:0007669"/>
    <property type="project" value="TreeGrafter"/>
</dbReference>
<sequence length="744" mass="84749">MDITLNDFTLPPEVEDPDIPDIAGIHFEPPLQIQRQCVIQETITAFAAEPRFAGSASAESNASSGSSDLADSTSSGNSTAPDQPNGSKATRSIQPPRGLRRMLDAGCGEASLIRRLLLCDDNLPLEKMSGIDLDEQIAEGSIWKNLNQMEEDKENRWRELEVKLYQGSFTEATTENIGYHDVVVASELIEHLDPEPLAQFAPVLLGRLKPKVCIVTTPNREFNALFDYLDTLQPQPTANHGFHWPGVPYRMRHHDHRFEWNRLEFRTWALEAAAKYGYDVEFTGAGGMNRCMVFDGGNDPDETLRQAIEVCRGTHPEFPPGSSTWAKVKEVVCPYDDNDDIQHDARKVFGDCSQIAVFVIKPETEATEAEQPKTAGVKLMHHHVHEAGMNEEFPPSLEAVLRKMAETRLTHLLPELIWEEWQKSEDEFLDEARDRKKHGNVFHPKEPGWGKSSWRDLDDTALRERERLYARLGGRTWEVKAVEVVVDAKNLYNMSYQLQRLCHYNYDVFLSVLEGLTADEAKPIDTDTLQVEIQPQGSELMVTATFPAKHNYRIKDRWRQPSPEPVRIIDSDRYSDDGEYEEDYDVDDYNNGPLHSGGYADDDFDDNYDGYHDDAHDGYNSGGEMHYDSDVEMPAGDVDREFDTVVEWVANSATALPDSKEVDGTLCLPLDEVEGERLVRVRFFGPIRSLEKLEREDEEEREKLKWENNPVEEEKFEWEHNVEESNGNNGWEHGDSTETDEVWN</sequence>
<dbReference type="GO" id="GO:0046872">
    <property type="term" value="F:metal ion binding"/>
    <property type="evidence" value="ECO:0007669"/>
    <property type="project" value="UniProtKB-KW"/>
</dbReference>
<evidence type="ECO:0000256" key="3">
    <source>
        <dbReference type="ARBA" id="ARBA00021330"/>
    </source>
</evidence>
<feature type="compositionally biased region" description="Basic and acidic residues" evidence="13">
    <location>
        <begin position="567"/>
        <end position="576"/>
    </location>
</feature>
<dbReference type="CDD" id="cd02440">
    <property type="entry name" value="AdoMet_MTases"/>
    <property type="match status" value="1"/>
</dbReference>
<evidence type="ECO:0000256" key="1">
    <source>
        <dbReference type="ARBA" id="ARBA00001946"/>
    </source>
</evidence>
<dbReference type="SUPFAM" id="SSF53335">
    <property type="entry name" value="S-adenosyl-L-methionine-dependent methyltransferases"/>
    <property type="match status" value="1"/>
</dbReference>
<comment type="cofactor">
    <cofactor evidence="1">
        <name>Mg(2+)</name>
        <dbReference type="ChEBI" id="CHEBI:18420"/>
    </cofactor>
</comment>
<evidence type="ECO:0000256" key="7">
    <source>
        <dbReference type="ARBA" id="ARBA00022723"/>
    </source>
</evidence>
<dbReference type="STRING" id="1076935.U4LI80"/>
<dbReference type="InterPro" id="IPR029063">
    <property type="entry name" value="SAM-dependent_MTases_sf"/>
</dbReference>
<evidence type="ECO:0000313" key="15">
    <source>
        <dbReference type="Proteomes" id="UP000018144"/>
    </source>
</evidence>
<comment type="similarity">
    <text evidence="2">Belongs to the methyltransferase superfamily. HEN1 family.</text>
</comment>
<feature type="compositionally biased region" description="Low complexity" evidence="13">
    <location>
        <begin position="57"/>
        <end position="78"/>
    </location>
</feature>
<evidence type="ECO:0000256" key="11">
    <source>
        <dbReference type="ARBA" id="ARBA00035025"/>
    </source>
</evidence>
<accession>U4LI80</accession>
<keyword evidence="15" id="KW-1185">Reference proteome</keyword>
<dbReference type="AlphaFoldDB" id="U4LI80"/>
<dbReference type="GO" id="GO:0005737">
    <property type="term" value="C:cytoplasm"/>
    <property type="evidence" value="ECO:0007669"/>
    <property type="project" value="TreeGrafter"/>
</dbReference>
<dbReference type="GO" id="GO:0001510">
    <property type="term" value="P:RNA methylation"/>
    <property type="evidence" value="ECO:0007669"/>
    <property type="project" value="InterPro"/>
</dbReference>
<evidence type="ECO:0000256" key="2">
    <source>
        <dbReference type="ARBA" id="ARBA00009026"/>
    </source>
</evidence>
<protein>
    <recommendedName>
        <fullName evidence="3">Small RNA 2'-O-methyltransferase</fullName>
        <ecNumber evidence="11">2.1.1.386</ecNumber>
    </recommendedName>
</protein>
<feature type="region of interest" description="Disordered" evidence="13">
    <location>
        <begin position="715"/>
        <end position="744"/>
    </location>
</feature>
<dbReference type="GO" id="GO:0030422">
    <property type="term" value="P:siRNA processing"/>
    <property type="evidence" value="ECO:0007669"/>
    <property type="project" value="TreeGrafter"/>
</dbReference>
<comment type="catalytic activity">
    <reaction evidence="12">
        <text>small RNA 3'-end nucleotide + S-adenosyl-L-methionine = small RNA 3'-end 2'-O-methylnucleotide + S-adenosyl-L-homocysteine + H(+)</text>
        <dbReference type="Rhea" id="RHEA:37887"/>
        <dbReference type="Rhea" id="RHEA-COMP:10415"/>
        <dbReference type="Rhea" id="RHEA-COMP:10416"/>
        <dbReference type="ChEBI" id="CHEBI:15378"/>
        <dbReference type="ChEBI" id="CHEBI:57856"/>
        <dbReference type="ChEBI" id="CHEBI:59789"/>
        <dbReference type="ChEBI" id="CHEBI:74896"/>
        <dbReference type="ChEBI" id="CHEBI:74898"/>
        <dbReference type="EC" id="2.1.1.386"/>
    </reaction>
</comment>
<reference evidence="14 15" key="1">
    <citation type="journal article" date="2013" name="PLoS Genet.">
        <title>The genome and development-dependent transcriptomes of Pyronema confluens: a window into fungal evolution.</title>
        <authorList>
            <person name="Traeger S."/>
            <person name="Altegoer F."/>
            <person name="Freitag M."/>
            <person name="Gabaldon T."/>
            <person name="Kempken F."/>
            <person name="Kumar A."/>
            <person name="Marcet-Houben M."/>
            <person name="Poggeler S."/>
            <person name="Stajich J.E."/>
            <person name="Nowrousian M."/>
        </authorList>
    </citation>
    <scope>NUCLEOTIDE SEQUENCE [LARGE SCALE GENOMIC DNA]</scope>
    <source>
        <strain evidence="15">CBS 100304</strain>
        <tissue evidence="14">Vegetative mycelium</tissue>
    </source>
</reference>
<dbReference type="GO" id="GO:0090486">
    <property type="term" value="F:small RNA 2'-O-methyltransferase activity"/>
    <property type="evidence" value="ECO:0007669"/>
    <property type="project" value="UniProtKB-EC"/>
</dbReference>
<dbReference type="GO" id="GO:0003723">
    <property type="term" value="F:RNA binding"/>
    <property type="evidence" value="ECO:0007669"/>
    <property type="project" value="UniProtKB-KW"/>
</dbReference>
<dbReference type="eggNOG" id="KOG1045">
    <property type="taxonomic scope" value="Eukaryota"/>
</dbReference>
<dbReference type="Proteomes" id="UP000018144">
    <property type="component" value="Unassembled WGS sequence"/>
</dbReference>
<proteinExistence type="inferred from homology"/>
<evidence type="ECO:0000256" key="12">
    <source>
        <dbReference type="ARBA" id="ARBA00048418"/>
    </source>
</evidence>
<evidence type="ECO:0000256" key="13">
    <source>
        <dbReference type="SAM" id="MobiDB-lite"/>
    </source>
</evidence>
<evidence type="ECO:0000256" key="6">
    <source>
        <dbReference type="ARBA" id="ARBA00022691"/>
    </source>
</evidence>
<dbReference type="PANTHER" id="PTHR21404:SF3">
    <property type="entry name" value="SMALL RNA 2'-O-METHYLTRANSFERASE"/>
    <property type="match status" value="1"/>
</dbReference>
<keyword evidence="7" id="KW-0479">Metal-binding</keyword>
<organism evidence="14 15">
    <name type="scientific">Pyronema omphalodes (strain CBS 100304)</name>
    <name type="common">Pyronema confluens</name>
    <dbReference type="NCBI Taxonomy" id="1076935"/>
    <lineage>
        <taxon>Eukaryota</taxon>
        <taxon>Fungi</taxon>
        <taxon>Dikarya</taxon>
        <taxon>Ascomycota</taxon>
        <taxon>Pezizomycotina</taxon>
        <taxon>Pezizomycetes</taxon>
        <taxon>Pezizales</taxon>
        <taxon>Pyronemataceae</taxon>
        <taxon>Pyronema</taxon>
    </lineage>
</organism>
<keyword evidence="6" id="KW-0949">S-adenosyl-L-methionine</keyword>
<dbReference type="Gene3D" id="3.40.50.150">
    <property type="entry name" value="Vaccinia Virus protein VP39"/>
    <property type="match status" value="1"/>
</dbReference>
<keyword evidence="8" id="KW-0460">Magnesium</keyword>
<evidence type="ECO:0000256" key="8">
    <source>
        <dbReference type="ARBA" id="ARBA00022842"/>
    </source>
</evidence>
<keyword evidence="5" id="KW-0808">Transferase</keyword>
<evidence type="ECO:0000256" key="9">
    <source>
        <dbReference type="ARBA" id="ARBA00022884"/>
    </source>
</evidence>
<dbReference type="EC" id="2.1.1.386" evidence="11"/>
<keyword evidence="9" id="KW-0694">RNA-binding</keyword>
<keyword evidence="4" id="KW-0489">Methyltransferase</keyword>
<dbReference type="PANTHER" id="PTHR21404">
    <property type="entry name" value="HEN1"/>
    <property type="match status" value="1"/>
</dbReference>
<evidence type="ECO:0000256" key="10">
    <source>
        <dbReference type="ARBA" id="ARBA00023158"/>
    </source>
</evidence>
<evidence type="ECO:0000313" key="14">
    <source>
        <dbReference type="EMBL" id="CCX31242.1"/>
    </source>
</evidence>
<evidence type="ECO:0000256" key="4">
    <source>
        <dbReference type="ARBA" id="ARBA00022603"/>
    </source>
</evidence>
<feature type="compositionally biased region" description="Polar residues" evidence="13">
    <location>
        <begin position="79"/>
        <end position="93"/>
    </location>
</feature>
<feature type="region of interest" description="Disordered" evidence="13">
    <location>
        <begin position="57"/>
        <end position="98"/>
    </location>
</feature>
<dbReference type="EMBL" id="HF935560">
    <property type="protein sequence ID" value="CCX31242.1"/>
    <property type="molecule type" value="Genomic_DNA"/>
</dbReference>
<feature type="compositionally biased region" description="Acidic residues" evidence="13">
    <location>
        <begin position="577"/>
        <end position="588"/>
    </location>
</feature>
<dbReference type="InterPro" id="IPR026610">
    <property type="entry name" value="Hen1"/>
</dbReference>
<feature type="region of interest" description="Disordered" evidence="13">
    <location>
        <begin position="563"/>
        <end position="607"/>
    </location>
</feature>
<name>U4LI80_PYROM</name>